<keyword evidence="2" id="KW-1185">Reference proteome</keyword>
<gene>
    <name evidence="1" type="ORF">SAMN02744040_01495</name>
</gene>
<reference evidence="2" key="1">
    <citation type="submission" date="2016-11" db="EMBL/GenBank/DDBJ databases">
        <authorList>
            <person name="Varghese N."/>
            <person name="Submissions S."/>
        </authorList>
    </citation>
    <scope>NUCLEOTIDE SEQUENCE [LARGE SCALE GENOMIC DNA]</scope>
    <source>
        <strain evidence="2">DSM 15285</strain>
    </source>
</reference>
<dbReference type="InterPro" id="IPR014199">
    <property type="entry name" value="Spore_YtxC"/>
</dbReference>
<dbReference type="Proteomes" id="UP000242520">
    <property type="component" value="Unassembled WGS sequence"/>
</dbReference>
<dbReference type="STRING" id="1123350.SAMN02744040_01495"/>
<evidence type="ECO:0000313" key="1">
    <source>
        <dbReference type="EMBL" id="SHH29092.1"/>
    </source>
</evidence>
<proteinExistence type="predicted"/>
<accession>A0A1M5RRZ1</accession>
<dbReference type="OrthoDB" id="2986513at2"/>
<dbReference type="EMBL" id="FQXH01000014">
    <property type="protein sequence ID" value="SHH29092.1"/>
    <property type="molecule type" value="Genomic_DNA"/>
</dbReference>
<dbReference type="AlphaFoldDB" id="A0A1M5RRZ1"/>
<dbReference type="Pfam" id="PF08812">
    <property type="entry name" value="YtxC"/>
    <property type="match status" value="1"/>
</dbReference>
<dbReference type="RefSeq" id="WP_072725172.1">
    <property type="nucleotide sequence ID" value="NZ_FQXH01000014.1"/>
</dbReference>
<name>A0A1M5RRZ1_9FIRM</name>
<sequence>MDHISLGVTGEYKDLAIKLVNSIKASKKVKNMHDTLEIDIFMDDNKKEETKIFICWELTNIIINTVKNKVLKEMINRSYKDMYITEIDDIYEYSLNLFKEREVSIRDILFKRIYEYLSSNDYINVNGFVKFRLRDFMDYIIQIKDRGLEEYLLQKDYSEFIQLLKYFVDLQEEKIDILKLYIEKNGTFKICDKYDRDLESSYTKDIFNLALKENMNYEDFLISVLITLSPREILIYDRLENNVSKEIIQTIESIFEGRVKVNYRV</sequence>
<organism evidence="1 2">
    <name type="scientific">Tepidibacter thalassicus DSM 15285</name>
    <dbReference type="NCBI Taxonomy" id="1123350"/>
    <lineage>
        <taxon>Bacteria</taxon>
        <taxon>Bacillati</taxon>
        <taxon>Bacillota</taxon>
        <taxon>Clostridia</taxon>
        <taxon>Peptostreptococcales</taxon>
        <taxon>Peptostreptococcaceae</taxon>
        <taxon>Tepidibacter</taxon>
    </lineage>
</organism>
<protein>
    <submittedName>
        <fullName evidence="1">Putative sporulation protein YtxC</fullName>
    </submittedName>
</protein>
<evidence type="ECO:0000313" key="2">
    <source>
        <dbReference type="Proteomes" id="UP000242520"/>
    </source>
</evidence>